<organism evidence="2">
    <name type="scientific">freshwater metagenome</name>
    <dbReference type="NCBI Taxonomy" id="449393"/>
    <lineage>
        <taxon>unclassified sequences</taxon>
        <taxon>metagenomes</taxon>
        <taxon>ecological metagenomes</taxon>
    </lineage>
</organism>
<reference evidence="2" key="1">
    <citation type="submission" date="2020-05" db="EMBL/GenBank/DDBJ databases">
        <authorList>
            <person name="Chiriac C."/>
            <person name="Salcher M."/>
            <person name="Ghai R."/>
            <person name="Kavagutti S V."/>
        </authorList>
    </citation>
    <scope>NUCLEOTIDE SEQUENCE</scope>
</reference>
<dbReference type="Pfam" id="PF00480">
    <property type="entry name" value="ROK"/>
    <property type="match status" value="1"/>
</dbReference>
<accession>A0A6J6TYN5</accession>
<evidence type="ECO:0000313" key="3">
    <source>
        <dbReference type="EMBL" id="CAB4857346.1"/>
    </source>
</evidence>
<dbReference type="AlphaFoldDB" id="A0A6J6TYN5"/>
<evidence type="ECO:0000313" key="4">
    <source>
        <dbReference type="EMBL" id="CAB5056006.1"/>
    </source>
</evidence>
<proteinExistence type="predicted"/>
<name>A0A6J6TYN5_9ZZZZ</name>
<dbReference type="EMBL" id="CAFBLR010000001">
    <property type="protein sequence ID" value="CAB4857346.1"/>
    <property type="molecule type" value="Genomic_DNA"/>
</dbReference>
<dbReference type="PANTHER" id="PTHR18964:SF149">
    <property type="entry name" value="BIFUNCTIONAL UDP-N-ACETYLGLUCOSAMINE 2-EPIMERASE_N-ACETYLMANNOSAMINE KINASE"/>
    <property type="match status" value="1"/>
</dbReference>
<sequence length="307" mass="31668">MRRAGIDVGGTKFLGVIVDESGSVISEVRRPTPNGAPALIDALVAVAGDLGPWDSLGIGMPGLITRDGIVRSSPHLTGVHDLDVRRELAGALGREVSVDNDATCAALAEWQVGAGRGVEDLVVVTLGTGIGGGIVAGGHLWRGTNGFAGEFGHMVIDPEGLECPCGRRGCWERYAAGSGLAQLGRDLVAEGRGARILDLAGGSAAAIRGEHVQQATREGDSDALEAVDRFGRWVALGLVNLANSLDPAMFVLGGGIAATPELYVGSITRWFSALLYAPDRRPHPTLTFAQLGEYAGAIGAALLPAHT</sequence>
<dbReference type="EMBL" id="CAEZYY010000011">
    <property type="protein sequence ID" value="CAB4752178.1"/>
    <property type="molecule type" value="Genomic_DNA"/>
</dbReference>
<dbReference type="InterPro" id="IPR049874">
    <property type="entry name" value="ROK_cs"/>
</dbReference>
<evidence type="ECO:0000313" key="2">
    <source>
        <dbReference type="EMBL" id="CAB4752178.1"/>
    </source>
</evidence>
<dbReference type="EMBL" id="CAEZXX010000001">
    <property type="protein sequence ID" value="CAB4691652.1"/>
    <property type="molecule type" value="Genomic_DNA"/>
</dbReference>
<dbReference type="InterPro" id="IPR000600">
    <property type="entry name" value="ROK"/>
</dbReference>
<dbReference type="SUPFAM" id="SSF53067">
    <property type="entry name" value="Actin-like ATPase domain"/>
    <property type="match status" value="1"/>
</dbReference>
<dbReference type="PROSITE" id="PS01125">
    <property type="entry name" value="ROK"/>
    <property type="match status" value="1"/>
</dbReference>
<dbReference type="EMBL" id="CAFBQP010000013">
    <property type="protein sequence ID" value="CAB5056006.1"/>
    <property type="molecule type" value="Genomic_DNA"/>
</dbReference>
<dbReference type="Gene3D" id="3.30.420.40">
    <property type="match status" value="2"/>
</dbReference>
<protein>
    <submittedName>
        <fullName evidence="2">Unannotated protein</fullName>
    </submittedName>
</protein>
<dbReference type="GO" id="GO:0009384">
    <property type="term" value="F:N-acylmannosamine kinase activity"/>
    <property type="evidence" value="ECO:0007669"/>
    <property type="project" value="TreeGrafter"/>
</dbReference>
<gene>
    <name evidence="1" type="ORF">UFOPK2602_00047</name>
    <name evidence="2" type="ORF">UFOPK2806_01082</name>
    <name evidence="3" type="ORF">UFOPK3417_00024</name>
    <name evidence="4" type="ORF">UFOPK4306_00502</name>
</gene>
<dbReference type="PANTHER" id="PTHR18964">
    <property type="entry name" value="ROK (REPRESSOR, ORF, KINASE) FAMILY"/>
    <property type="match status" value="1"/>
</dbReference>
<dbReference type="GO" id="GO:0008761">
    <property type="term" value="F:UDP-N-acetylglucosamine 2-epimerase activity"/>
    <property type="evidence" value="ECO:0007669"/>
    <property type="project" value="TreeGrafter"/>
</dbReference>
<evidence type="ECO:0000313" key="1">
    <source>
        <dbReference type="EMBL" id="CAB4691652.1"/>
    </source>
</evidence>
<dbReference type="InterPro" id="IPR043129">
    <property type="entry name" value="ATPase_NBD"/>
</dbReference>